<dbReference type="PANTHER" id="PTHR47163:SF2">
    <property type="entry name" value="SI:DKEY-17M8.2"/>
    <property type="match status" value="1"/>
</dbReference>
<organism evidence="1 2">
    <name type="scientific">Phytophthora rubi</name>
    <dbReference type="NCBI Taxonomy" id="129364"/>
    <lineage>
        <taxon>Eukaryota</taxon>
        <taxon>Sar</taxon>
        <taxon>Stramenopiles</taxon>
        <taxon>Oomycota</taxon>
        <taxon>Peronosporomycetes</taxon>
        <taxon>Peronosporales</taxon>
        <taxon>Peronosporaceae</taxon>
        <taxon>Phytophthora</taxon>
    </lineage>
</organism>
<gene>
    <name evidence="1" type="ORF">PR003_g30993</name>
</gene>
<reference evidence="1 2" key="1">
    <citation type="submission" date="2018-08" db="EMBL/GenBank/DDBJ databases">
        <title>Genomic investigation of the strawberry pathogen Phytophthora fragariae indicates pathogenicity is determined by transcriptional variation in three key races.</title>
        <authorList>
            <person name="Adams T.M."/>
            <person name="Armitage A.D."/>
            <person name="Sobczyk M.K."/>
            <person name="Bates H.J."/>
            <person name="Dunwell J.M."/>
            <person name="Nellist C.F."/>
            <person name="Harrison R.J."/>
        </authorList>
    </citation>
    <scope>NUCLEOTIDE SEQUENCE [LARGE SCALE GENOMIC DNA]</scope>
    <source>
        <strain evidence="1 2">SCRP333</strain>
    </source>
</reference>
<keyword evidence="2" id="KW-1185">Reference proteome</keyword>
<dbReference type="InterPro" id="IPR053164">
    <property type="entry name" value="IS1016-like_transposase"/>
</dbReference>
<comment type="caution">
    <text evidence="1">The sequence shown here is derived from an EMBL/GenBank/DDBJ whole genome shotgun (WGS) entry which is preliminary data.</text>
</comment>
<dbReference type="Proteomes" id="UP000434957">
    <property type="component" value="Unassembled WGS sequence"/>
</dbReference>
<evidence type="ECO:0000313" key="1">
    <source>
        <dbReference type="EMBL" id="KAE9269933.1"/>
    </source>
</evidence>
<evidence type="ECO:0000313" key="2">
    <source>
        <dbReference type="Proteomes" id="UP000434957"/>
    </source>
</evidence>
<dbReference type="PANTHER" id="PTHR47163">
    <property type="entry name" value="DDE_TNP_IS1595 DOMAIN-CONTAINING PROTEIN"/>
    <property type="match status" value="1"/>
</dbReference>
<dbReference type="AlphaFoldDB" id="A0A6A4B6E4"/>
<proteinExistence type="predicted"/>
<protein>
    <recommendedName>
        <fullName evidence="3">ISXO2-like transposase domain-containing protein</fullName>
    </recommendedName>
</protein>
<name>A0A6A4B6E4_9STRA</name>
<sequence>MASYKYDIASGAEAFTFNSVMRACTKEVAALSWCMQHGLIAAKAVCSKCAPPPFMRRKGMHWRCSKSSCRVERSVRTNSFVERSTAPISKLFMVIFWASGTHVTEAAQHAEVGGDGNVVEIDATSMTKKQKYNRGKKHADYWVFGGVDRTTKKWFAKVVYDDPTKPTLSRCIKTYIKPGTLIISDQFKSYVTEVLTGRRKGMLYTLENNTLLAGMRYTHQWVNHMTNFVDPVIGACTNRIERIWESRSRPT</sequence>
<dbReference type="EMBL" id="QXFT01006148">
    <property type="protein sequence ID" value="KAE9269933.1"/>
    <property type="molecule type" value="Genomic_DNA"/>
</dbReference>
<evidence type="ECO:0008006" key="3">
    <source>
        <dbReference type="Google" id="ProtNLM"/>
    </source>
</evidence>
<accession>A0A6A4B6E4</accession>